<keyword evidence="2" id="KW-1185">Reference proteome</keyword>
<organism evidence="1 2">
    <name type="scientific">Cephalotus follicularis</name>
    <name type="common">Albany pitcher plant</name>
    <dbReference type="NCBI Taxonomy" id="3775"/>
    <lineage>
        <taxon>Eukaryota</taxon>
        <taxon>Viridiplantae</taxon>
        <taxon>Streptophyta</taxon>
        <taxon>Embryophyta</taxon>
        <taxon>Tracheophyta</taxon>
        <taxon>Spermatophyta</taxon>
        <taxon>Magnoliopsida</taxon>
        <taxon>eudicotyledons</taxon>
        <taxon>Gunneridae</taxon>
        <taxon>Pentapetalae</taxon>
        <taxon>rosids</taxon>
        <taxon>fabids</taxon>
        <taxon>Oxalidales</taxon>
        <taxon>Cephalotaceae</taxon>
        <taxon>Cephalotus</taxon>
    </lineage>
</organism>
<dbReference type="OrthoDB" id="1194658at2759"/>
<name>A0A1Q3BUT1_CEPFO</name>
<reference evidence="2" key="1">
    <citation type="submission" date="2016-04" db="EMBL/GenBank/DDBJ databases">
        <title>Cephalotus genome sequencing.</title>
        <authorList>
            <person name="Fukushima K."/>
            <person name="Hasebe M."/>
            <person name="Fang X."/>
        </authorList>
    </citation>
    <scope>NUCLEOTIDE SEQUENCE [LARGE SCALE GENOMIC DNA]</scope>
    <source>
        <strain evidence="2">cv. St1</strain>
    </source>
</reference>
<evidence type="ECO:0008006" key="3">
    <source>
        <dbReference type="Google" id="ProtNLM"/>
    </source>
</evidence>
<dbReference type="Proteomes" id="UP000187406">
    <property type="component" value="Unassembled WGS sequence"/>
</dbReference>
<evidence type="ECO:0000313" key="1">
    <source>
        <dbReference type="EMBL" id="GAV71734.1"/>
    </source>
</evidence>
<evidence type="ECO:0000313" key="2">
    <source>
        <dbReference type="Proteomes" id="UP000187406"/>
    </source>
</evidence>
<protein>
    <recommendedName>
        <fullName evidence="3">PMD domain-containing protein</fullName>
    </recommendedName>
</protein>
<dbReference type="AlphaFoldDB" id="A0A1Q3BUT1"/>
<gene>
    <name evidence="1" type="ORF">CFOL_v3_15224</name>
</gene>
<dbReference type="EMBL" id="BDDD01000936">
    <property type="protein sequence ID" value="GAV71734.1"/>
    <property type="molecule type" value="Genomic_DNA"/>
</dbReference>
<accession>A0A1Q3BUT1</accession>
<comment type="caution">
    <text evidence="1">The sequence shown here is derived from an EMBL/GenBank/DDBJ whole genome shotgun (WGS) entry which is preliminary data.</text>
</comment>
<proteinExistence type="predicted"/>
<sequence length="100" mass="11698">MGSLYKRLDLYKKSMVASLGHNSVLCFVDTATLQLFLWDHYKGYAPKVVNNKVAFRVWLRYSPKPQTNLLAFLDEESEFDFRPYNHDTSSPDHYAFTPMN</sequence>
<dbReference type="InParanoid" id="A0A1Q3BUT1"/>